<keyword evidence="5" id="KW-0732">Signal</keyword>
<sequence length="138" mass="14236" precursor="true">MKRVFIGLVTGLLCFPVAQSRAATPDGKEVFERNCSVCHSVNPPSKSAPPILPISGRYHMQFSTKSAGVAAMAAFMKAPSKQKSVIEPEAITRFGLMPPMALGDAELTAVAGWVWDQGGSASGRGSGRGAGQGAGGCN</sequence>
<dbReference type="Pfam" id="PF00034">
    <property type="entry name" value="Cytochrom_C"/>
    <property type="match status" value="1"/>
</dbReference>
<dbReference type="InterPro" id="IPR036909">
    <property type="entry name" value="Cyt_c-like_dom_sf"/>
</dbReference>
<dbReference type="AlphaFoldDB" id="A1BCW1"/>
<protein>
    <submittedName>
        <fullName evidence="7">C-type cytochrome, putative</fullName>
    </submittedName>
</protein>
<feature type="domain" description="Cytochrome c" evidence="6">
    <location>
        <begin position="22"/>
        <end position="118"/>
    </location>
</feature>
<evidence type="ECO:0000256" key="1">
    <source>
        <dbReference type="ARBA" id="ARBA00022617"/>
    </source>
</evidence>
<dbReference type="HOGENOM" id="CLU_126606_1_0_10"/>
<evidence type="ECO:0000313" key="7">
    <source>
        <dbReference type="EMBL" id="ABL64238.1"/>
    </source>
</evidence>
<dbReference type="EMBL" id="CP000492">
    <property type="protein sequence ID" value="ABL64238.1"/>
    <property type="molecule type" value="Genomic_DNA"/>
</dbReference>
<dbReference type="SUPFAM" id="SSF46626">
    <property type="entry name" value="Cytochrome c"/>
    <property type="match status" value="1"/>
</dbReference>
<proteinExistence type="predicted"/>
<dbReference type="KEGG" id="cph:Cpha266_0171"/>
<dbReference type="Proteomes" id="UP000008701">
    <property type="component" value="Chromosome"/>
</dbReference>
<dbReference type="OrthoDB" id="595375at2"/>
<dbReference type="GO" id="GO:0020037">
    <property type="term" value="F:heme binding"/>
    <property type="evidence" value="ECO:0007669"/>
    <property type="project" value="InterPro"/>
</dbReference>
<dbReference type="PROSITE" id="PS51007">
    <property type="entry name" value="CYTC"/>
    <property type="match status" value="1"/>
</dbReference>
<keyword evidence="3 4" id="KW-0408">Iron</keyword>
<dbReference type="eggNOG" id="COG2010">
    <property type="taxonomic scope" value="Bacteria"/>
</dbReference>
<dbReference type="STRING" id="290317.Cpha266_0171"/>
<keyword evidence="8" id="KW-1185">Reference proteome</keyword>
<keyword evidence="2 4" id="KW-0479">Metal-binding</keyword>
<evidence type="ECO:0000256" key="4">
    <source>
        <dbReference type="PROSITE-ProRule" id="PRU00433"/>
    </source>
</evidence>
<dbReference type="InterPro" id="IPR009056">
    <property type="entry name" value="Cyt_c-like_dom"/>
</dbReference>
<evidence type="ECO:0000256" key="3">
    <source>
        <dbReference type="ARBA" id="ARBA00023004"/>
    </source>
</evidence>
<evidence type="ECO:0000259" key="6">
    <source>
        <dbReference type="PROSITE" id="PS51007"/>
    </source>
</evidence>
<dbReference type="RefSeq" id="WP_011744078.1">
    <property type="nucleotide sequence ID" value="NC_008639.1"/>
</dbReference>
<evidence type="ECO:0000256" key="5">
    <source>
        <dbReference type="SAM" id="SignalP"/>
    </source>
</evidence>
<reference evidence="7 8" key="1">
    <citation type="submission" date="2006-12" db="EMBL/GenBank/DDBJ databases">
        <title>Complete sequence of Chlorobium phaeobacteroides DSM 266.</title>
        <authorList>
            <consortium name="US DOE Joint Genome Institute"/>
            <person name="Copeland A."/>
            <person name="Lucas S."/>
            <person name="Lapidus A."/>
            <person name="Barry K."/>
            <person name="Detter J.C."/>
            <person name="Glavina del Rio T."/>
            <person name="Hammon N."/>
            <person name="Israni S."/>
            <person name="Pitluck S."/>
            <person name="Goltsman E."/>
            <person name="Schmutz J."/>
            <person name="Larimer F."/>
            <person name="Land M."/>
            <person name="Hauser L."/>
            <person name="Mikhailova N."/>
            <person name="Li T."/>
            <person name="Overmann J."/>
            <person name="Bryant D.A."/>
            <person name="Richardson P."/>
        </authorList>
    </citation>
    <scope>NUCLEOTIDE SEQUENCE [LARGE SCALE GENOMIC DNA]</scope>
    <source>
        <strain evidence="7 8">DSM 266</strain>
    </source>
</reference>
<dbReference type="GO" id="GO:0009055">
    <property type="term" value="F:electron transfer activity"/>
    <property type="evidence" value="ECO:0007669"/>
    <property type="project" value="InterPro"/>
</dbReference>
<accession>A1BCW1</accession>
<dbReference type="Gene3D" id="1.10.760.10">
    <property type="entry name" value="Cytochrome c-like domain"/>
    <property type="match status" value="1"/>
</dbReference>
<feature type="chain" id="PRO_5002632848" evidence="5">
    <location>
        <begin position="23"/>
        <end position="138"/>
    </location>
</feature>
<organism evidence="7 8">
    <name type="scientific">Chlorobium phaeobacteroides (strain DSM 266 / SMG 266 / 2430)</name>
    <dbReference type="NCBI Taxonomy" id="290317"/>
    <lineage>
        <taxon>Bacteria</taxon>
        <taxon>Pseudomonadati</taxon>
        <taxon>Chlorobiota</taxon>
        <taxon>Chlorobiia</taxon>
        <taxon>Chlorobiales</taxon>
        <taxon>Chlorobiaceae</taxon>
        <taxon>Chlorobium/Pelodictyon group</taxon>
        <taxon>Chlorobium</taxon>
    </lineage>
</organism>
<evidence type="ECO:0000313" key="8">
    <source>
        <dbReference type="Proteomes" id="UP000008701"/>
    </source>
</evidence>
<evidence type="ECO:0000256" key="2">
    <source>
        <dbReference type="ARBA" id="ARBA00022723"/>
    </source>
</evidence>
<dbReference type="GO" id="GO:0046872">
    <property type="term" value="F:metal ion binding"/>
    <property type="evidence" value="ECO:0007669"/>
    <property type="project" value="UniProtKB-KW"/>
</dbReference>
<name>A1BCW1_CHLPD</name>
<keyword evidence="1 4" id="KW-0349">Heme</keyword>
<gene>
    <name evidence="7" type="ordered locus">Cpha266_0171</name>
</gene>
<feature type="signal peptide" evidence="5">
    <location>
        <begin position="1"/>
        <end position="22"/>
    </location>
</feature>